<evidence type="ECO:0000256" key="1">
    <source>
        <dbReference type="ARBA" id="ARBA00008645"/>
    </source>
</evidence>
<protein>
    <submittedName>
        <fullName evidence="4">Alpha/beta-hydrolase</fullName>
    </submittedName>
</protein>
<evidence type="ECO:0000259" key="3">
    <source>
        <dbReference type="Pfam" id="PF00561"/>
    </source>
</evidence>
<dbReference type="InterPro" id="IPR000073">
    <property type="entry name" value="AB_hydrolase_1"/>
</dbReference>
<dbReference type="GO" id="GO:0052689">
    <property type="term" value="F:carboxylic ester hydrolase activity"/>
    <property type="evidence" value="ECO:0007669"/>
    <property type="project" value="TreeGrafter"/>
</dbReference>
<sequence>MVFIRSMVRPGSLASGSAFRAALKPNHSLLRSRSRLFSSATTTPVELQYDELIPADGNKTDKPLVILHGLFGSKRNWLSLSKAFMKDLQRPIYTLDLRNHGDSPHAAPMDYPAMAADVLHFFEQRGLSNISLLGHSMGGKVAMAVALSPALSQDALTNLIVADIAPSRGDLSPEFRGYVEGMKKIMVAKVGTRKEAQAILTEYEQDASIRAFLLTNIALPTPATPHIHFRIPVPLIGDSMAHIGGFPYEAGHATWEGRAMFIKGTKSRYINTRNVALTKEYFPNMVLEELDASHWVHAEKPNEFKKLVTDFIHA</sequence>
<dbReference type="GO" id="GO:0005739">
    <property type="term" value="C:mitochondrion"/>
    <property type="evidence" value="ECO:0007669"/>
    <property type="project" value="TreeGrafter"/>
</dbReference>
<dbReference type="Pfam" id="PF00561">
    <property type="entry name" value="Abhydrolase_1"/>
    <property type="match status" value="1"/>
</dbReference>
<dbReference type="Proteomes" id="UP000076532">
    <property type="component" value="Unassembled WGS sequence"/>
</dbReference>
<comment type="similarity">
    <text evidence="1">Belongs to the AB hydrolase superfamily.</text>
</comment>
<dbReference type="FunFam" id="3.40.50.1820:FF:000039">
    <property type="entry name" value="Esterase ybfF"/>
    <property type="match status" value="1"/>
</dbReference>
<reference evidence="4 5" key="1">
    <citation type="journal article" date="2016" name="Mol. Biol. Evol.">
        <title>Comparative Genomics of Early-Diverging Mushroom-Forming Fungi Provides Insights into the Origins of Lignocellulose Decay Capabilities.</title>
        <authorList>
            <person name="Nagy L.G."/>
            <person name="Riley R."/>
            <person name="Tritt A."/>
            <person name="Adam C."/>
            <person name="Daum C."/>
            <person name="Floudas D."/>
            <person name="Sun H."/>
            <person name="Yadav J.S."/>
            <person name="Pangilinan J."/>
            <person name="Larsson K.H."/>
            <person name="Matsuura K."/>
            <person name="Barry K."/>
            <person name="Labutti K."/>
            <person name="Kuo R."/>
            <person name="Ohm R.A."/>
            <person name="Bhattacharya S.S."/>
            <person name="Shirouzu T."/>
            <person name="Yoshinaga Y."/>
            <person name="Martin F.M."/>
            <person name="Grigoriev I.V."/>
            <person name="Hibbett D.S."/>
        </authorList>
    </citation>
    <scope>NUCLEOTIDE SEQUENCE [LARGE SCALE GENOMIC DNA]</scope>
    <source>
        <strain evidence="4 5">CBS 109695</strain>
    </source>
</reference>
<dbReference type="SUPFAM" id="SSF53474">
    <property type="entry name" value="alpha/beta-Hydrolases"/>
    <property type="match status" value="1"/>
</dbReference>
<dbReference type="AlphaFoldDB" id="A0A166L842"/>
<keyword evidence="2" id="KW-0378">Hydrolase</keyword>
<proteinExistence type="inferred from homology"/>
<dbReference type="InterPro" id="IPR029058">
    <property type="entry name" value="AB_hydrolase_fold"/>
</dbReference>
<evidence type="ECO:0000256" key="2">
    <source>
        <dbReference type="ARBA" id="ARBA00022801"/>
    </source>
</evidence>
<accession>A0A166L842</accession>
<dbReference type="Gene3D" id="3.40.50.1820">
    <property type="entry name" value="alpha/beta hydrolase"/>
    <property type="match status" value="1"/>
</dbReference>
<name>A0A166L842_9AGAM</name>
<keyword evidence="5" id="KW-1185">Reference proteome</keyword>
<dbReference type="ESTHER" id="9homo-a0a166l842">
    <property type="family name" value="ABHD11-Acetyl_transferase"/>
</dbReference>
<dbReference type="STRING" id="436010.A0A166L842"/>
<evidence type="ECO:0000313" key="5">
    <source>
        <dbReference type="Proteomes" id="UP000076532"/>
    </source>
</evidence>
<evidence type="ECO:0000313" key="4">
    <source>
        <dbReference type="EMBL" id="KZP22675.1"/>
    </source>
</evidence>
<dbReference type="EMBL" id="KV417538">
    <property type="protein sequence ID" value="KZP22675.1"/>
    <property type="molecule type" value="Genomic_DNA"/>
</dbReference>
<gene>
    <name evidence="4" type="ORF">FIBSPDRAFT_931052</name>
</gene>
<dbReference type="PANTHER" id="PTHR46118:SF4">
    <property type="entry name" value="PROTEIN ABHD11"/>
    <property type="match status" value="1"/>
</dbReference>
<feature type="domain" description="AB hydrolase-1" evidence="3">
    <location>
        <begin position="62"/>
        <end position="301"/>
    </location>
</feature>
<dbReference type="PANTHER" id="PTHR46118">
    <property type="entry name" value="PROTEIN ABHD11"/>
    <property type="match status" value="1"/>
</dbReference>
<dbReference type="OrthoDB" id="8119704at2759"/>
<organism evidence="4 5">
    <name type="scientific">Athelia psychrophila</name>
    <dbReference type="NCBI Taxonomy" id="1759441"/>
    <lineage>
        <taxon>Eukaryota</taxon>
        <taxon>Fungi</taxon>
        <taxon>Dikarya</taxon>
        <taxon>Basidiomycota</taxon>
        <taxon>Agaricomycotina</taxon>
        <taxon>Agaricomycetes</taxon>
        <taxon>Agaricomycetidae</taxon>
        <taxon>Atheliales</taxon>
        <taxon>Atheliaceae</taxon>
        <taxon>Athelia</taxon>
    </lineage>
</organism>